<sequence length="154" mass="17426">MKGEVNFEIQQAIDSLREVFDFDFVSIALVQSAADQFVLTWQYVSGNLNNRYKRIVLHSGKGVAGRVFKTGKPMLIPSVKTELEPNDLFNYPIIVSEQLQSVCAVPLWKDARVVGVLMVGFRGEGRLTEVLIHDFQQSIDPSFGPYFTRELVEE</sequence>
<dbReference type="OrthoDB" id="2360948at2"/>
<gene>
    <name evidence="2" type="ORF">SAMN04488542_101119</name>
</gene>
<reference evidence="2 3" key="1">
    <citation type="submission" date="2016-10" db="EMBL/GenBank/DDBJ databases">
        <authorList>
            <person name="de Groot N.N."/>
        </authorList>
    </citation>
    <scope>NUCLEOTIDE SEQUENCE [LARGE SCALE GENOMIC DNA]</scope>
    <source>
        <strain evidence="2 3">DSM 28129</strain>
    </source>
</reference>
<evidence type="ECO:0000259" key="1">
    <source>
        <dbReference type="Pfam" id="PF13185"/>
    </source>
</evidence>
<keyword evidence="3" id="KW-1185">Reference proteome</keyword>
<dbReference type="STRING" id="670482.SAMN04488542_101119"/>
<feature type="domain" description="GAF" evidence="1">
    <location>
        <begin position="10"/>
        <end position="129"/>
    </location>
</feature>
<name>A0A1G7EA39_9BACL</name>
<organism evidence="2 3">
    <name type="scientific">Fontibacillus panacisegetis</name>
    <dbReference type="NCBI Taxonomy" id="670482"/>
    <lineage>
        <taxon>Bacteria</taxon>
        <taxon>Bacillati</taxon>
        <taxon>Bacillota</taxon>
        <taxon>Bacilli</taxon>
        <taxon>Bacillales</taxon>
        <taxon>Paenibacillaceae</taxon>
        <taxon>Fontibacillus</taxon>
    </lineage>
</organism>
<dbReference type="AlphaFoldDB" id="A0A1G7EA39"/>
<dbReference type="SUPFAM" id="SSF55781">
    <property type="entry name" value="GAF domain-like"/>
    <property type="match status" value="1"/>
</dbReference>
<dbReference type="InterPro" id="IPR003018">
    <property type="entry name" value="GAF"/>
</dbReference>
<proteinExistence type="predicted"/>
<dbReference type="InterPro" id="IPR029016">
    <property type="entry name" value="GAF-like_dom_sf"/>
</dbReference>
<dbReference type="RefSeq" id="WP_091225842.1">
    <property type="nucleotide sequence ID" value="NZ_FNBG01000001.1"/>
</dbReference>
<dbReference type="Pfam" id="PF13185">
    <property type="entry name" value="GAF_2"/>
    <property type="match status" value="1"/>
</dbReference>
<evidence type="ECO:0000313" key="2">
    <source>
        <dbReference type="EMBL" id="SDE60503.1"/>
    </source>
</evidence>
<accession>A0A1G7EA39</accession>
<dbReference type="Proteomes" id="UP000198972">
    <property type="component" value="Unassembled WGS sequence"/>
</dbReference>
<dbReference type="EMBL" id="FNBG01000001">
    <property type="protein sequence ID" value="SDE60503.1"/>
    <property type="molecule type" value="Genomic_DNA"/>
</dbReference>
<protein>
    <submittedName>
        <fullName evidence="2">Nitrogen regulatory protein A</fullName>
    </submittedName>
</protein>
<evidence type="ECO:0000313" key="3">
    <source>
        <dbReference type="Proteomes" id="UP000198972"/>
    </source>
</evidence>
<dbReference type="Gene3D" id="3.30.450.40">
    <property type="match status" value="1"/>
</dbReference>